<reference evidence="3 4" key="1">
    <citation type="submission" date="2019-09" db="EMBL/GenBank/DDBJ databases">
        <title>Genome sequence of Adhaeribacter sp. M2.</title>
        <authorList>
            <person name="Srinivasan S."/>
        </authorList>
    </citation>
    <scope>NUCLEOTIDE SEQUENCE [LARGE SCALE GENOMIC DNA]</scope>
    <source>
        <strain evidence="3 4">M2</strain>
    </source>
</reference>
<keyword evidence="1" id="KW-0732">Signal</keyword>
<dbReference type="EMBL" id="VTWT01000009">
    <property type="protein sequence ID" value="KAA9327424.1"/>
    <property type="molecule type" value="Genomic_DNA"/>
</dbReference>
<evidence type="ECO:0000256" key="1">
    <source>
        <dbReference type="SAM" id="SignalP"/>
    </source>
</evidence>
<evidence type="ECO:0000259" key="2">
    <source>
        <dbReference type="Pfam" id="PF14344"/>
    </source>
</evidence>
<sequence>MKTLLPYINKLGFLLMLLIFTNACDEPDYPDPNLNAPAAQTNLLIVNAAPGTTARVSLENQEINAGLPYTGIHNNGYFQTTGGQRLIGFEVPGNPVPLVGARQAFNANASYTIFLTDATTRPASGSDRGGVRTLVVPDNLEAPAAGKAGLRFLNLAPGASSMSYGLFNTLSVPAQSILPTSKTFTTKAGTTGTLNNLHLRSFREVSKTLTITNPDNTRETFTEPLTNFTSVDPGTYSLDARASAVGLPVATLPNVTLEPGKLYTIYLYGMNGDPNTPLRLGIIQHN</sequence>
<keyword evidence="4" id="KW-1185">Reference proteome</keyword>
<feature type="domain" description="DUF4397" evidence="2">
    <location>
        <begin position="43"/>
        <end position="161"/>
    </location>
</feature>
<feature type="chain" id="PRO_5024808505" evidence="1">
    <location>
        <begin position="26"/>
        <end position="286"/>
    </location>
</feature>
<name>A0A5N1IL58_9BACT</name>
<protein>
    <submittedName>
        <fullName evidence="3">DUF4397 domain-containing protein</fullName>
    </submittedName>
</protein>
<comment type="caution">
    <text evidence="3">The sequence shown here is derived from an EMBL/GenBank/DDBJ whole genome shotgun (WGS) entry which is preliminary data.</text>
</comment>
<evidence type="ECO:0000313" key="3">
    <source>
        <dbReference type="EMBL" id="KAA9327424.1"/>
    </source>
</evidence>
<dbReference type="Pfam" id="PF14344">
    <property type="entry name" value="DUF4397"/>
    <property type="match status" value="1"/>
</dbReference>
<dbReference type="AlphaFoldDB" id="A0A5N1IL58"/>
<dbReference type="InterPro" id="IPR025510">
    <property type="entry name" value="DUF4397"/>
</dbReference>
<dbReference type="RefSeq" id="WP_150904928.1">
    <property type="nucleotide sequence ID" value="NZ_VTWT01000009.1"/>
</dbReference>
<accession>A0A5N1IL58</accession>
<organism evidence="3 4">
    <name type="scientific">Adhaeribacter soli</name>
    <dbReference type="NCBI Taxonomy" id="2607655"/>
    <lineage>
        <taxon>Bacteria</taxon>
        <taxon>Pseudomonadati</taxon>
        <taxon>Bacteroidota</taxon>
        <taxon>Cytophagia</taxon>
        <taxon>Cytophagales</taxon>
        <taxon>Hymenobacteraceae</taxon>
        <taxon>Adhaeribacter</taxon>
    </lineage>
</organism>
<feature type="signal peptide" evidence="1">
    <location>
        <begin position="1"/>
        <end position="25"/>
    </location>
</feature>
<evidence type="ECO:0000313" key="4">
    <source>
        <dbReference type="Proteomes" id="UP000326570"/>
    </source>
</evidence>
<dbReference type="Proteomes" id="UP000326570">
    <property type="component" value="Unassembled WGS sequence"/>
</dbReference>
<proteinExistence type="predicted"/>
<gene>
    <name evidence="3" type="ORF">F0P94_16040</name>
</gene>